<feature type="transmembrane region" description="Helical" evidence="5">
    <location>
        <begin position="24"/>
        <end position="44"/>
    </location>
</feature>
<evidence type="ECO:0000256" key="1">
    <source>
        <dbReference type="ARBA" id="ARBA00022475"/>
    </source>
</evidence>
<keyword evidence="7" id="KW-1185">Reference proteome</keyword>
<keyword evidence="1 5" id="KW-1003">Cell membrane</keyword>
<reference evidence="6 7" key="2">
    <citation type="submission" date="2020-01" db="EMBL/GenBank/DDBJ databases">
        <title>Microvirga sp. nov., an arsenate reduction bacterium isolated from Tibet hotspring sediments.</title>
        <authorList>
            <person name="Xian W.-D."/>
            <person name="Li W.-J."/>
        </authorList>
    </citation>
    <scope>NUCLEOTIDE SEQUENCE [LARGE SCALE GENOMIC DNA]</scope>
    <source>
        <strain evidence="6 7">KCTC 23863</strain>
    </source>
</reference>
<keyword evidence="3 5" id="KW-1133">Transmembrane helix</keyword>
<dbReference type="Pfam" id="PF10755">
    <property type="entry name" value="DUF2585"/>
    <property type="match status" value="1"/>
</dbReference>
<feature type="transmembrane region" description="Helical" evidence="5">
    <location>
        <begin position="166"/>
        <end position="184"/>
    </location>
</feature>
<dbReference type="OrthoDB" id="9811954at2"/>
<name>A0A7X3MWC9_9HYPH</name>
<evidence type="ECO:0000256" key="4">
    <source>
        <dbReference type="ARBA" id="ARBA00023136"/>
    </source>
</evidence>
<proteinExistence type="inferred from homology"/>
<dbReference type="HAMAP" id="MF_01514">
    <property type="entry name" value="UPF0314"/>
    <property type="match status" value="1"/>
</dbReference>
<dbReference type="AlphaFoldDB" id="A0A7X3MWC9"/>
<feature type="transmembrane region" description="Helical" evidence="5">
    <location>
        <begin position="74"/>
        <end position="94"/>
    </location>
</feature>
<reference evidence="6 7" key="1">
    <citation type="submission" date="2019-12" db="EMBL/GenBank/DDBJ databases">
        <authorList>
            <person name="Yuan C.-G."/>
        </authorList>
    </citation>
    <scope>NUCLEOTIDE SEQUENCE [LARGE SCALE GENOMIC DNA]</scope>
    <source>
        <strain evidence="6 7">KCTC 23863</strain>
    </source>
</reference>
<dbReference type="Proteomes" id="UP000436483">
    <property type="component" value="Unassembled WGS sequence"/>
</dbReference>
<dbReference type="EMBL" id="WURB01000034">
    <property type="protein sequence ID" value="MXQ14444.1"/>
    <property type="molecule type" value="Genomic_DNA"/>
</dbReference>
<evidence type="ECO:0000313" key="7">
    <source>
        <dbReference type="Proteomes" id="UP000436483"/>
    </source>
</evidence>
<organism evidence="6 7">
    <name type="scientific">Microvirga makkahensis</name>
    <dbReference type="NCBI Taxonomy" id="1128670"/>
    <lineage>
        <taxon>Bacteria</taxon>
        <taxon>Pseudomonadati</taxon>
        <taxon>Pseudomonadota</taxon>
        <taxon>Alphaproteobacteria</taxon>
        <taxon>Hyphomicrobiales</taxon>
        <taxon>Methylobacteriaceae</taxon>
        <taxon>Microvirga</taxon>
    </lineage>
</organism>
<dbReference type="InterPro" id="IPR019691">
    <property type="entry name" value="DUF2585"/>
</dbReference>
<dbReference type="NCBIfam" id="NF002099">
    <property type="entry name" value="PRK00944.1"/>
    <property type="match status" value="1"/>
</dbReference>
<comment type="similarity">
    <text evidence="5">Belongs to the UPF0314 family.</text>
</comment>
<protein>
    <recommendedName>
        <fullName evidence="5">UPF0314 protein GR328_23930</fullName>
    </recommendedName>
</protein>
<sequence length="209" mass="23064">MRASEMSGAAAMVRVADWSGVRPAVYAVLALALVAVTAVTLLAMGRTPICTCGMVELWHGMVRDPGNSQHLTDWYTSSHVIHGFLFYLGTWIVGSLRGTPLPFGAALLLAIGMEAAWEILENTDMVIERYRATNIALDYYGDSVINSVSDVLFMILGFFLARSFPVWLTVMAAVLMEVFVGYWIHDNLALNIIMLIYPVEAIDQWQSAI</sequence>
<gene>
    <name evidence="6" type="ORF">GR328_23930</name>
</gene>
<evidence type="ECO:0000313" key="6">
    <source>
        <dbReference type="EMBL" id="MXQ14444.1"/>
    </source>
</evidence>
<evidence type="ECO:0000256" key="3">
    <source>
        <dbReference type="ARBA" id="ARBA00022989"/>
    </source>
</evidence>
<keyword evidence="2 5" id="KW-0812">Transmembrane</keyword>
<comment type="subcellular location">
    <subcellularLocation>
        <location evidence="5">Cell membrane</location>
        <topology evidence="5">Multi-pass membrane protein</topology>
    </subcellularLocation>
</comment>
<feature type="transmembrane region" description="Helical" evidence="5">
    <location>
        <begin position="100"/>
        <end position="120"/>
    </location>
</feature>
<accession>A0A7X3MWC9</accession>
<evidence type="ECO:0000256" key="5">
    <source>
        <dbReference type="HAMAP-Rule" id="MF_01514"/>
    </source>
</evidence>
<keyword evidence="4 5" id="KW-0472">Membrane</keyword>
<evidence type="ECO:0000256" key="2">
    <source>
        <dbReference type="ARBA" id="ARBA00022692"/>
    </source>
</evidence>
<comment type="caution">
    <text evidence="6">The sequence shown here is derived from an EMBL/GenBank/DDBJ whole genome shotgun (WGS) entry which is preliminary data.</text>
</comment>
<dbReference type="GO" id="GO:0005886">
    <property type="term" value="C:plasma membrane"/>
    <property type="evidence" value="ECO:0007669"/>
    <property type="project" value="UniProtKB-SubCell"/>
</dbReference>